<evidence type="ECO:0000256" key="9">
    <source>
        <dbReference type="PROSITE-ProRule" id="PRU00042"/>
    </source>
</evidence>
<dbReference type="PROSITE" id="PS50157">
    <property type="entry name" value="ZINC_FINGER_C2H2_2"/>
    <property type="match status" value="7"/>
</dbReference>
<evidence type="ECO:0000256" key="4">
    <source>
        <dbReference type="ARBA" id="ARBA00022771"/>
    </source>
</evidence>
<keyword evidence="6" id="KW-0805">Transcription regulation</keyword>
<evidence type="ECO:0000256" key="1">
    <source>
        <dbReference type="ARBA" id="ARBA00004123"/>
    </source>
</evidence>
<evidence type="ECO:0000256" key="5">
    <source>
        <dbReference type="ARBA" id="ARBA00022833"/>
    </source>
</evidence>
<feature type="domain" description="C2H2-type" evidence="11">
    <location>
        <begin position="78"/>
        <end position="105"/>
    </location>
</feature>
<feature type="region of interest" description="Disordered" evidence="10">
    <location>
        <begin position="415"/>
        <end position="459"/>
    </location>
</feature>
<evidence type="ECO:0000313" key="12">
    <source>
        <dbReference type="EMBL" id="CAH1792436.1"/>
    </source>
</evidence>
<dbReference type="Pfam" id="PF13912">
    <property type="entry name" value="zf-C2H2_6"/>
    <property type="match status" value="1"/>
</dbReference>
<dbReference type="Gene3D" id="3.30.160.60">
    <property type="entry name" value="Classic Zinc Finger"/>
    <property type="match status" value="7"/>
</dbReference>
<comment type="subcellular location">
    <subcellularLocation>
        <location evidence="1">Nucleus</location>
    </subcellularLocation>
</comment>
<dbReference type="GO" id="GO:0008270">
    <property type="term" value="F:zinc ion binding"/>
    <property type="evidence" value="ECO:0007669"/>
    <property type="project" value="UniProtKB-KW"/>
</dbReference>
<keyword evidence="4 9" id="KW-0863">Zinc-finger</keyword>
<keyword evidence="3" id="KW-0677">Repeat</keyword>
<evidence type="ECO:0000313" key="13">
    <source>
        <dbReference type="Proteomes" id="UP000749559"/>
    </source>
</evidence>
<name>A0A8S4PDI4_OWEFU</name>
<feature type="domain" description="C2H2-type" evidence="11">
    <location>
        <begin position="228"/>
        <end position="255"/>
    </location>
</feature>
<keyword evidence="13" id="KW-1185">Reference proteome</keyword>
<dbReference type="FunFam" id="3.30.160.60:FF:000557">
    <property type="entry name" value="zinc finger and SCAN domain-containing protein 29"/>
    <property type="match status" value="1"/>
</dbReference>
<dbReference type="SUPFAM" id="SSF57667">
    <property type="entry name" value="beta-beta-alpha zinc fingers"/>
    <property type="match status" value="4"/>
</dbReference>
<dbReference type="InterPro" id="IPR036236">
    <property type="entry name" value="Znf_C2H2_sf"/>
</dbReference>
<feature type="region of interest" description="Disordered" evidence="10">
    <location>
        <begin position="376"/>
        <end position="395"/>
    </location>
</feature>
<feature type="domain" description="C2H2-type" evidence="11">
    <location>
        <begin position="256"/>
        <end position="283"/>
    </location>
</feature>
<keyword evidence="2" id="KW-0479">Metal-binding</keyword>
<dbReference type="PROSITE" id="PS00028">
    <property type="entry name" value="ZINC_FINGER_C2H2_1"/>
    <property type="match status" value="7"/>
</dbReference>
<gene>
    <name evidence="12" type="ORF">OFUS_LOCUS17398</name>
</gene>
<evidence type="ECO:0000256" key="2">
    <source>
        <dbReference type="ARBA" id="ARBA00022723"/>
    </source>
</evidence>
<feature type="domain" description="C2H2-type" evidence="11">
    <location>
        <begin position="133"/>
        <end position="162"/>
    </location>
</feature>
<feature type="domain" description="C2H2-type" evidence="11">
    <location>
        <begin position="201"/>
        <end position="229"/>
    </location>
</feature>
<feature type="region of interest" description="Disordered" evidence="10">
    <location>
        <begin position="490"/>
        <end position="518"/>
    </location>
</feature>
<comment type="caution">
    <text evidence="12">The sequence shown here is derived from an EMBL/GenBank/DDBJ whole genome shotgun (WGS) entry which is preliminary data.</text>
</comment>
<evidence type="ECO:0000256" key="7">
    <source>
        <dbReference type="ARBA" id="ARBA00023163"/>
    </source>
</evidence>
<sequence length="518" mass="58210">MRGHNGAKMLPCSLCEKKMSNFTVFIDHMLRHQGIKQPQVAYSRKPWDRKCDLCGKVLKSAKAFNHHLAAMHAKEKSFKCGKCGKSFGAEYILKLHMKRHAEKNIICNICGRKFIDIAALKGHMVMHTGDKKFKCKSCSQGFLHRYLLLRHYRETKECASKAKVEIAKFVCDICGNEHITKRGMEDHKVRVHGITQNTAEFKCNICDKVYLLAKDLQQHLRQSHVKNHKCTNCSKSFGTSRTLKQHMRTHTGEKPFKCHQCDKTFTQYGSLYKHKRTHSKDETESVKLNMKYSTGYQLGDTKPSVVAMSSGDNLYPVRINLSTPETDPSKAYQTMNDHGKSVYPQIEENGKVYPVYMYPSCPPDTSEYQGPSISDSITAHQSPCTSETSTNTTFKPSIQDTSKLYLAPVSASSTITSSKTYQHPPTLDPSNAYPSCSSHDAADKSYPPGNKPYPVSSELFAPTTSSIEGKPYTSQGDIGNVYPSVQDKLYTPVEPTQGGEQQHPVSPDKAYPSQFYLL</sequence>
<keyword evidence="5" id="KW-0862">Zinc</keyword>
<dbReference type="InterPro" id="IPR013087">
    <property type="entry name" value="Znf_C2H2_type"/>
</dbReference>
<evidence type="ECO:0000259" key="11">
    <source>
        <dbReference type="PROSITE" id="PS50157"/>
    </source>
</evidence>
<evidence type="ECO:0000256" key="10">
    <source>
        <dbReference type="SAM" id="MobiDB-lite"/>
    </source>
</evidence>
<dbReference type="Pfam" id="PF00096">
    <property type="entry name" value="zf-C2H2"/>
    <property type="match status" value="3"/>
</dbReference>
<dbReference type="FunFam" id="3.30.160.60:FF:000670">
    <property type="entry name" value="zinc finger protein 22"/>
    <property type="match status" value="1"/>
</dbReference>
<evidence type="ECO:0000256" key="8">
    <source>
        <dbReference type="ARBA" id="ARBA00023242"/>
    </source>
</evidence>
<evidence type="ECO:0000256" key="6">
    <source>
        <dbReference type="ARBA" id="ARBA00023015"/>
    </source>
</evidence>
<dbReference type="PANTHER" id="PTHR24399">
    <property type="entry name" value="ZINC FINGER AND BTB DOMAIN-CONTAINING"/>
    <property type="match status" value="1"/>
</dbReference>
<dbReference type="GO" id="GO:0001227">
    <property type="term" value="F:DNA-binding transcription repressor activity, RNA polymerase II-specific"/>
    <property type="evidence" value="ECO:0007669"/>
    <property type="project" value="TreeGrafter"/>
</dbReference>
<dbReference type="FunFam" id="3.30.160.60:FF:000446">
    <property type="entry name" value="Zinc finger protein"/>
    <property type="match status" value="1"/>
</dbReference>
<keyword evidence="7" id="KW-0804">Transcription</keyword>
<dbReference type="Proteomes" id="UP000749559">
    <property type="component" value="Unassembled WGS sequence"/>
</dbReference>
<feature type="domain" description="C2H2-type" evidence="11">
    <location>
        <begin position="105"/>
        <end position="132"/>
    </location>
</feature>
<proteinExistence type="predicted"/>
<reference evidence="12" key="1">
    <citation type="submission" date="2022-03" db="EMBL/GenBank/DDBJ databases">
        <authorList>
            <person name="Martin C."/>
        </authorList>
    </citation>
    <scope>NUCLEOTIDE SEQUENCE</scope>
</reference>
<dbReference type="GO" id="GO:0000978">
    <property type="term" value="F:RNA polymerase II cis-regulatory region sequence-specific DNA binding"/>
    <property type="evidence" value="ECO:0007669"/>
    <property type="project" value="TreeGrafter"/>
</dbReference>
<dbReference type="SMART" id="SM00355">
    <property type="entry name" value="ZnF_C2H2"/>
    <property type="match status" value="9"/>
</dbReference>
<feature type="domain" description="C2H2-type" evidence="11">
    <location>
        <begin position="49"/>
        <end position="77"/>
    </location>
</feature>
<dbReference type="AlphaFoldDB" id="A0A8S4PDI4"/>
<dbReference type="GO" id="GO:0005654">
    <property type="term" value="C:nucleoplasm"/>
    <property type="evidence" value="ECO:0007669"/>
    <property type="project" value="TreeGrafter"/>
</dbReference>
<protein>
    <recommendedName>
        <fullName evidence="11">C2H2-type domain-containing protein</fullName>
    </recommendedName>
</protein>
<dbReference type="EMBL" id="CAIIXF020000008">
    <property type="protein sequence ID" value="CAH1792436.1"/>
    <property type="molecule type" value="Genomic_DNA"/>
</dbReference>
<keyword evidence="8" id="KW-0539">Nucleus</keyword>
<accession>A0A8S4PDI4</accession>
<feature type="compositionally biased region" description="Polar residues" evidence="10">
    <location>
        <begin position="415"/>
        <end position="438"/>
    </location>
</feature>
<dbReference type="PANTHER" id="PTHR24399:SF23">
    <property type="entry name" value="C2H2-TYPE DOMAIN-CONTAINING PROTEIN"/>
    <property type="match status" value="1"/>
</dbReference>
<evidence type="ECO:0000256" key="3">
    <source>
        <dbReference type="ARBA" id="ARBA00022737"/>
    </source>
</evidence>
<organism evidence="12 13">
    <name type="scientific">Owenia fusiformis</name>
    <name type="common">Polychaete worm</name>
    <dbReference type="NCBI Taxonomy" id="6347"/>
    <lineage>
        <taxon>Eukaryota</taxon>
        <taxon>Metazoa</taxon>
        <taxon>Spiralia</taxon>
        <taxon>Lophotrochozoa</taxon>
        <taxon>Annelida</taxon>
        <taxon>Polychaeta</taxon>
        <taxon>Sedentaria</taxon>
        <taxon>Canalipalpata</taxon>
        <taxon>Sabellida</taxon>
        <taxon>Oweniida</taxon>
        <taxon>Oweniidae</taxon>
        <taxon>Owenia</taxon>
    </lineage>
</organism>
<dbReference type="OrthoDB" id="6265205at2759"/>